<protein>
    <submittedName>
        <fullName evidence="1">DEAD-box ATP-dependent RNA helicase-like protein</fullName>
    </submittedName>
</protein>
<keyword evidence="1" id="KW-0378">Hydrolase</keyword>
<dbReference type="AlphaFoldDB" id="A0A2P2JKS5"/>
<keyword evidence="1" id="KW-0067">ATP-binding</keyword>
<accession>A0A2P2JKS5</accession>
<proteinExistence type="predicted"/>
<evidence type="ECO:0000313" key="1">
    <source>
        <dbReference type="EMBL" id="MBW94065.1"/>
    </source>
</evidence>
<sequence>MSTGLAELVVQELEELLLPFSRRQMQSLPGNSSRSCKRQGRLCLLRYLHWLGQLVLSEALQVASVLEDKEALAVDHQFLDLIPFPLVQRGLGSCIILQRQQGSLTNTLA</sequence>
<keyword evidence="1" id="KW-0547">Nucleotide-binding</keyword>
<dbReference type="GO" id="GO:0004386">
    <property type="term" value="F:helicase activity"/>
    <property type="evidence" value="ECO:0007669"/>
    <property type="project" value="UniProtKB-KW"/>
</dbReference>
<name>A0A2P2JKS5_RHIMU</name>
<reference evidence="1" key="1">
    <citation type="submission" date="2018-02" db="EMBL/GenBank/DDBJ databases">
        <title>Rhizophora mucronata_Transcriptome.</title>
        <authorList>
            <person name="Meera S.P."/>
            <person name="Sreeshan A."/>
            <person name="Augustine A."/>
        </authorList>
    </citation>
    <scope>NUCLEOTIDE SEQUENCE</scope>
    <source>
        <tissue evidence="1">Leaf</tissue>
    </source>
</reference>
<keyword evidence="1" id="KW-0347">Helicase</keyword>
<dbReference type="EMBL" id="GGEC01013582">
    <property type="protein sequence ID" value="MBW94065.1"/>
    <property type="molecule type" value="Transcribed_RNA"/>
</dbReference>
<organism evidence="1">
    <name type="scientific">Rhizophora mucronata</name>
    <name type="common">Asiatic mangrove</name>
    <dbReference type="NCBI Taxonomy" id="61149"/>
    <lineage>
        <taxon>Eukaryota</taxon>
        <taxon>Viridiplantae</taxon>
        <taxon>Streptophyta</taxon>
        <taxon>Embryophyta</taxon>
        <taxon>Tracheophyta</taxon>
        <taxon>Spermatophyta</taxon>
        <taxon>Magnoliopsida</taxon>
        <taxon>eudicotyledons</taxon>
        <taxon>Gunneridae</taxon>
        <taxon>Pentapetalae</taxon>
        <taxon>rosids</taxon>
        <taxon>fabids</taxon>
        <taxon>Malpighiales</taxon>
        <taxon>Rhizophoraceae</taxon>
        <taxon>Rhizophora</taxon>
    </lineage>
</organism>